<gene>
    <name evidence="4" type="ORF">AVDCRST_MAG95-1640</name>
</gene>
<evidence type="ECO:0000259" key="3">
    <source>
        <dbReference type="Pfam" id="PF00150"/>
    </source>
</evidence>
<evidence type="ECO:0000313" key="4">
    <source>
        <dbReference type="EMBL" id="CAA9246052.1"/>
    </source>
</evidence>
<keyword evidence="2" id="KW-0326">Glycosidase</keyword>
<evidence type="ECO:0000256" key="2">
    <source>
        <dbReference type="ARBA" id="ARBA00023295"/>
    </source>
</evidence>
<sequence length="1090" mass="117286">MLFSATFRNVLGNLPPPAVVAPGTISLNPSAPGDLGAPPQSWTTKISAPGRNQVKWYVGLAGQKIINVAYNSANINITVPNYNRGDTINFTGYGAGFSIVRVGTTGSVFKVQGASGYNNVTVGNETRAENISYQIDGSGGTNTFSYSLLDLTNGEANLTVPFWRGGDSLIIRSLDEAASAASSPVVFSGAAVRSIVLTPREPGDLLTPPKDFTTTATAVGMSQVKWAILDSDNNLVSVNYTIVDLVGGTASITANFTAAGQKLTVRSIDDIVSDTTGPVAFNTVAKSITLNPQNPGDLGTAPKTWQTAVTAVGLPQIKWAVFDANFNSSMTWQVVNTPNGTATINPVFNKAGDRVVVKSIDDLTEKVSGQVSFGTVVVPPPPDATDDYTFIKNFFADLTIGPNIEREAGAGRSVAYFTKLKEAGCSHVRIFVPTKNGWGFMSNTALGGYCDSIANAIAAGLKVILGCQDVVLPEDAYSDPSASTGGKTPLPATITFLERFGQLIADKNFDKRKLAINAVNEWGYDRTNEFYRIAKNASTKALRSKLPGFLLIESSSNWNHPDKLTDGTFSLSADPLVCYEWHSYDMNAEKLSAATAVGNKVKTWADSKKVFTFCGEWGKGPANGPADGIQTTLIPEVIDAIARGAGHQRPLIWTITNGSWWRMNGANTLDLKATNVTALKAADTYIKTQPYYVSPDTSTPDPTPTPGVVSKLEVLHRGQSNAYYADQYGGPGRLRDVMASLTGLPVTMVSRKEQTTGDNTLHSGTYTFWRSPYNSDPRWIVPPSNDAAGYGSDPATWTNAGPLNQTLQAMTNFISSDEEVPLFDFSVHWEYDLGMEDSASRTAYLGGERQVTARIRNRRPKKAGKVIRAYGYCPYESSNYLAFNAINNAWAANVADTTRNAIYACGNMMDGQKNTQYDANGDNAHWGDQSGPRIYPRVGFVFSRLAYDRGWCPTTVNLSDCPSYGPRISSVARSGSTSVIATVVHDKGTSLVEGIDGIDWAAFTYNSNGGSFVGATGGAITGANTIRIDFAAALPSTGTEKLYYCFRPTFRNKKVIRDNWHSIRPTKYDNVPHIAVVEFPLQRTMSGVSF</sequence>
<proteinExistence type="predicted"/>
<dbReference type="GO" id="GO:0000272">
    <property type="term" value="P:polysaccharide catabolic process"/>
    <property type="evidence" value="ECO:0007669"/>
    <property type="project" value="InterPro"/>
</dbReference>
<name>A0A6J4IAZ9_9BACT</name>
<dbReference type="GO" id="GO:0004553">
    <property type="term" value="F:hydrolase activity, hydrolyzing O-glycosyl compounds"/>
    <property type="evidence" value="ECO:0007669"/>
    <property type="project" value="InterPro"/>
</dbReference>
<dbReference type="EMBL" id="CADCTJ010000514">
    <property type="protein sequence ID" value="CAA9246052.1"/>
    <property type="molecule type" value="Genomic_DNA"/>
</dbReference>
<dbReference type="InterPro" id="IPR017853">
    <property type="entry name" value="GH"/>
</dbReference>
<reference evidence="4" key="1">
    <citation type="submission" date="2020-02" db="EMBL/GenBank/DDBJ databases">
        <authorList>
            <person name="Meier V. D."/>
        </authorList>
    </citation>
    <scope>NUCLEOTIDE SEQUENCE</scope>
    <source>
        <strain evidence="4">AVDCRST_MAG95</strain>
    </source>
</reference>
<dbReference type="InterPro" id="IPR001547">
    <property type="entry name" value="Glyco_hydro_5"/>
</dbReference>
<accession>A0A6J4IAZ9</accession>
<feature type="domain" description="Glycoside hydrolase family 5" evidence="3">
    <location>
        <begin position="415"/>
        <end position="641"/>
    </location>
</feature>
<organism evidence="4">
    <name type="scientific">uncultured Adhaeribacter sp</name>
    <dbReference type="NCBI Taxonomy" id="448109"/>
    <lineage>
        <taxon>Bacteria</taxon>
        <taxon>Pseudomonadati</taxon>
        <taxon>Bacteroidota</taxon>
        <taxon>Cytophagia</taxon>
        <taxon>Cytophagales</taxon>
        <taxon>Hymenobacteraceae</taxon>
        <taxon>Adhaeribacter</taxon>
        <taxon>environmental samples</taxon>
    </lineage>
</organism>
<protein>
    <recommendedName>
        <fullName evidence="3">Glycoside hydrolase family 5 domain-containing protein</fullName>
    </recommendedName>
</protein>
<dbReference type="Pfam" id="PF00150">
    <property type="entry name" value="Cellulase"/>
    <property type="match status" value="1"/>
</dbReference>
<dbReference type="Gene3D" id="3.20.20.80">
    <property type="entry name" value="Glycosidases"/>
    <property type="match status" value="1"/>
</dbReference>
<keyword evidence="1" id="KW-0378">Hydrolase</keyword>
<dbReference type="AlphaFoldDB" id="A0A6J4IAZ9"/>
<dbReference type="SUPFAM" id="SSF51445">
    <property type="entry name" value="(Trans)glycosidases"/>
    <property type="match status" value="1"/>
</dbReference>
<evidence type="ECO:0000256" key="1">
    <source>
        <dbReference type="ARBA" id="ARBA00022801"/>
    </source>
</evidence>